<sequence>MLRITGYSDCYSIRPGDDITFYVNSENGEDYEAKLVRLIHGDTNPDGPGYKEEEIDAPFDGTCTGATRRSTAAPT</sequence>
<comment type="caution">
    <text evidence="2">The sequence shown here is derived from an EMBL/GenBank/DDBJ whole genome shotgun (WGS) entry which is preliminary data.</text>
</comment>
<dbReference type="AlphaFoldDB" id="A0AA35S1C1"/>
<feature type="compositionally biased region" description="Polar residues" evidence="1">
    <location>
        <begin position="64"/>
        <end position="75"/>
    </location>
</feature>
<keyword evidence="3" id="KW-1185">Reference proteome</keyword>
<name>A0AA35S1C1_GEOBA</name>
<feature type="region of interest" description="Disordered" evidence="1">
    <location>
        <begin position="44"/>
        <end position="75"/>
    </location>
</feature>
<protein>
    <submittedName>
        <fullName evidence="2">N,N-dimethylformamidase beta subunit</fullName>
    </submittedName>
</protein>
<evidence type="ECO:0000313" key="3">
    <source>
        <dbReference type="Proteomes" id="UP001174909"/>
    </source>
</evidence>
<organism evidence="2 3">
    <name type="scientific">Geodia barretti</name>
    <name type="common">Barrett's horny sponge</name>
    <dbReference type="NCBI Taxonomy" id="519541"/>
    <lineage>
        <taxon>Eukaryota</taxon>
        <taxon>Metazoa</taxon>
        <taxon>Porifera</taxon>
        <taxon>Demospongiae</taxon>
        <taxon>Heteroscleromorpha</taxon>
        <taxon>Tetractinellida</taxon>
        <taxon>Astrophorina</taxon>
        <taxon>Geodiidae</taxon>
        <taxon>Geodia</taxon>
    </lineage>
</organism>
<dbReference type="EMBL" id="CASHTH010001824">
    <property type="protein sequence ID" value="CAI8020371.1"/>
    <property type="molecule type" value="Genomic_DNA"/>
</dbReference>
<gene>
    <name evidence="2" type="ORF">GBAR_LOCUS12193</name>
</gene>
<evidence type="ECO:0000313" key="2">
    <source>
        <dbReference type="EMBL" id="CAI8020371.1"/>
    </source>
</evidence>
<proteinExistence type="predicted"/>
<accession>A0AA35S1C1</accession>
<reference evidence="2" key="1">
    <citation type="submission" date="2023-03" db="EMBL/GenBank/DDBJ databases">
        <authorList>
            <person name="Steffen K."/>
            <person name="Cardenas P."/>
        </authorList>
    </citation>
    <scope>NUCLEOTIDE SEQUENCE</scope>
</reference>
<evidence type="ECO:0000256" key="1">
    <source>
        <dbReference type="SAM" id="MobiDB-lite"/>
    </source>
</evidence>
<dbReference type="Proteomes" id="UP001174909">
    <property type="component" value="Unassembled WGS sequence"/>
</dbReference>